<name>I3ZMU9_TERRK</name>
<dbReference type="Pfam" id="PF13579">
    <property type="entry name" value="Glyco_trans_4_4"/>
    <property type="match status" value="1"/>
</dbReference>
<evidence type="ECO:0000313" key="2">
    <source>
        <dbReference type="EMBL" id="AFL90567.1"/>
    </source>
</evidence>
<reference evidence="2 3" key="1">
    <citation type="submission" date="2012-06" db="EMBL/GenBank/DDBJ databases">
        <title>Complete genome of Terriglobus roseus DSM 18391.</title>
        <authorList>
            <consortium name="US DOE Joint Genome Institute (JGI-PGF)"/>
            <person name="Lucas S."/>
            <person name="Copeland A."/>
            <person name="Lapidus A."/>
            <person name="Glavina del Rio T."/>
            <person name="Dalin E."/>
            <person name="Tice H."/>
            <person name="Bruce D."/>
            <person name="Goodwin L."/>
            <person name="Pitluck S."/>
            <person name="Peters L."/>
            <person name="Mikhailova N."/>
            <person name="Munk A.C.C."/>
            <person name="Kyrpides N."/>
            <person name="Mavromatis K."/>
            <person name="Ivanova N."/>
            <person name="Brettin T."/>
            <person name="Detter J.C."/>
            <person name="Han C."/>
            <person name="Larimer F."/>
            <person name="Land M."/>
            <person name="Hauser L."/>
            <person name="Markowitz V."/>
            <person name="Cheng J.-F."/>
            <person name="Hugenholtz P."/>
            <person name="Woyke T."/>
            <person name="Wu D."/>
            <person name="Brambilla E."/>
            <person name="Klenk H.-P."/>
            <person name="Eisen J.A."/>
        </authorList>
    </citation>
    <scope>NUCLEOTIDE SEQUENCE [LARGE SCALE GENOMIC DNA]</scope>
    <source>
        <strain evidence="3">DSM 18391 / NRRL B-41598 / KBS 63</strain>
    </source>
</reference>
<sequence>MKRPSILHVGKFYPPHPGGMETHLRSLVGYQSDSADVSVLVSNERSRTVTEHLDGATVTRLATFGAVASMPITPSFLTRLHGRKDDLVHLHVPNPAAVAAFLASGHPGRLVMTHHGDTLNRAWLRKLTDPINRRAMQRADAIVVSSARYADSSDELRPFREKCRIIPLGLDVPEPTAEVLADARRIRAKYAGPILVTAGRLVPYKGFKYLLRAMRDVPGTLMLIGRGPLRADLERVAVKAGVRDRVHFLGFVHAVQPYLHAAELFVMPSITRAESFGLVQLEAMAAGLPVINTDIESAVPEVSVDGETGITVPPADTAALVRAMRTLIEDDGLRAQYAAAAKVRAGLFSAAATGLLHRELYANVLA</sequence>
<accession>I3ZMU9</accession>
<evidence type="ECO:0000259" key="1">
    <source>
        <dbReference type="Pfam" id="PF13579"/>
    </source>
</evidence>
<keyword evidence="3" id="KW-1185">Reference proteome</keyword>
<dbReference type="PANTHER" id="PTHR45947:SF3">
    <property type="entry name" value="SULFOQUINOVOSYL TRANSFERASE SQD2"/>
    <property type="match status" value="1"/>
</dbReference>
<dbReference type="PANTHER" id="PTHR45947">
    <property type="entry name" value="SULFOQUINOVOSYL TRANSFERASE SQD2"/>
    <property type="match status" value="1"/>
</dbReference>
<dbReference type="InterPro" id="IPR028098">
    <property type="entry name" value="Glyco_trans_4-like_N"/>
</dbReference>
<dbReference type="EMBL" id="CP003379">
    <property type="protein sequence ID" value="AFL90567.1"/>
    <property type="molecule type" value="Genomic_DNA"/>
</dbReference>
<protein>
    <submittedName>
        <fullName evidence="2">Glycosyltransferase</fullName>
    </submittedName>
</protein>
<keyword evidence="2" id="KW-0808">Transferase</keyword>
<dbReference type="GO" id="GO:0016757">
    <property type="term" value="F:glycosyltransferase activity"/>
    <property type="evidence" value="ECO:0007669"/>
    <property type="project" value="UniProtKB-ARBA"/>
</dbReference>
<gene>
    <name evidence="2" type="ordered locus">Terro_4370</name>
</gene>
<feature type="domain" description="Glycosyltransferase subfamily 4-like N-terminal" evidence="1">
    <location>
        <begin position="18"/>
        <end position="169"/>
    </location>
</feature>
<dbReference type="HOGENOM" id="CLU_009583_2_1_0"/>
<evidence type="ECO:0000313" key="3">
    <source>
        <dbReference type="Proteomes" id="UP000006056"/>
    </source>
</evidence>
<dbReference type="SUPFAM" id="SSF53756">
    <property type="entry name" value="UDP-Glycosyltransferase/glycogen phosphorylase"/>
    <property type="match status" value="1"/>
</dbReference>
<proteinExistence type="predicted"/>
<dbReference type="InterPro" id="IPR050194">
    <property type="entry name" value="Glycosyltransferase_grp1"/>
</dbReference>
<dbReference type="Pfam" id="PF13692">
    <property type="entry name" value="Glyco_trans_1_4"/>
    <property type="match status" value="1"/>
</dbReference>
<dbReference type="Gene3D" id="3.40.50.2000">
    <property type="entry name" value="Glycogen Phosphorylase B"/>
    <property type="match status" value="2"/>
</dbReference>
<dbReference type="STRING" id="926566.Terro_4370"/>
<dbReference type="KEGG" id="trs:Terro_4370"/>
<organism evidence="2 3">
    <name type="scientific">Terriglobus roseus (strain DSM 18391 / NRRL B-41598 / KBS 63)</name>
    <dbReference type="NCBI Taxonomy" id="926566"/>
    <lineage>
        <taxon>Bacteria</taxon>
        <taxon>Pseudomonadati</taxon>
        <taxon>Acidobacteriota</taxon>
        <taxon>Terriglobia</taxon>
        <taxon>Terriglobales</taxon>
        <taxon>Acidobacteriaceae</taxon>
        <taxon>Terriglobus</taxon>
    </lineage>
</organism>
<dbReference type="RefSeq" id="WP_014787827.1">
    <property type="nucleotide sequence ID" value="NC_018014.1"/>
</dbReference>
<dbReference type="OrthoDB" id="9806653at2"/>
<dbReference type="Proteomes" id="UP000006056">
    <property type="component" value="Chromosome"/>
</dbReference>
<dbReference type="eggNOG" id="COG0438">
    <property type="taxonomic scope" value="Bacteria"/>
</dbReference>
<dbReference type="AlphaFoldDB" id="I3ZMU9"/>